<protein>
    <submittedName>
        <fullName evidence="5">3-hydroxyacyl-CoA dehydrogenase</fullName>
    </submittedName>
</protein>
<dbReference type="GO" id="GO:0070403">
    <property type="term" value="F:NAD+ binding"/>
    <property type="evidence" value="ECO:0007669"/>
    <property type="project" value="InterPro"/>
</dbReference>
<dbReference type="RefSeq" id="WP_183856285.1">
    <property type="nucleotide sequence ID" value="NZ_JACHOO010000005.1"/>
</dbReference>
<dbReference type="InterPro" id="IPR006176">
    <property type="entry name" value="3-OHacyl-CoA_DH_NAD-bd"/>
</dbReference>
<dbReference type="InterPro" id="IPR006180">
    <property type="entry name" value="3-OHacyl-CoA_DH_CS"/>
</dbReference>
<evidence type="ECO:0000313" key="6">
    <source>
        <dbReference type="Proteomes" id="UP000523821"/>
    </source>
</evidence>
<name>A0A7W9FMK4_9HYPH</name>
<dbReference type="InterPro" id="IPR013328">
    <property type="entry name" value="6PGD_dom2"/>
</dbReference>
<comment type="caution">
    <text evidence="5">The sequence shown here is derived from an EMBL/GenBank/DDBJ whole genome shotgun (WGS) entry which is preliminary data.</text>
</comment>
<dbReference type="Gene3D" id="3.40.50.720">
    <property type="entry name" value="NAD(P)-binding Rossmann-like Domain"/>
    <property type="match status" value="1"/>
</dbReference>
<dbReference type="NCBIfam" id="NF004783">
    <property type="entry name" value="PRK06129.1"/>
    <property type="match status" value="1"/>
</dbReference>
<dbReference type="Pfam" id="PF00725">
    <property type="entry name" value="3HCDH"/>
    <property type="match status" value="1"/>
</dbReference>
<dbReference type="EMBL" id="JACHOO010000005">
    <property type="protein sequence ID" value="MBB5753435.1"/>
    <property type="molecule type" value="Genomic_DNA"/>
</dbReference>
<dbReference type="SUPFAM" id="SSF51735">
    <property type="entry name" value="NAD(P)-binding Rossmann-fold domains"/>
    <property type="match status" value="1"/>
</dbReference>
<dbReference type="InterPro" id="IPR036291">
    <property type="entry name" value="NAD(P)-bd_dom_sf"/>
</dbReference>
<evidence type="ECO:0000313" key="5">
    <source>
        <dbReference type="EMBL" id="MBB5753435.1"/>
    </source>
</evidence>
<organism evidence="5 6">
    <name type="scientific">Prosthecomicrobium pneumaticum</name>
    <dbReference type="NCBI Taxonomy" id="81895"/>
    <lineage>
        <taxon>Bacteria</taxon>
        <taxon>Pseudomonadati</taxon>
        <taxon>Pseudomonadota</taxon>
        <taxon>Alphaproteobacteria</taxon>
        <taxon>Hyphomicrobiales</taxon>
        <taxon>Kaistiaceae</taxon>
        <taxon>Prosthecomicrobium</taxon>
    </lineage>
</organism>
<keyword evidence="2" id="KW-0560">Oxidoreductase</keyword>
<keyword evidence="6" id="KW-1185">Reference proteome</keyword>
<dbReference type="InterPro" id="IPR006108">
    <property type="entry name" value="3HC_DH_C"/>
</dbReference>
<feature type="domain" description="3-hydroxyacyl-CoA dehydrogenase NAD binding" evidence="4">
    <location>
        <begin position="7"/>
        <end position="182"/>
    </location>
</feature>
<accession>A0A7W9FMK4</accession>
<evidence type="ECO:0000259" key="4">
    <source>
        <dbReference type="Pfam" id="PF02737"/>
    </source>
</evidence>
<reference evidence="5 6" key="1">
    <citation type="submission" date="2020-08" db="EMBL/GenBank/DDBJ databases">
        <title>Genomic Encyclopedia of Type Strains, Phase IV (KMG-IV): sequencing the most valuable type-strain genomes for metagenomic binning, comparative biology and taxonomic classification.</title>
        <authorList>
            <person name="Goeker M."/>
        </authorList>
    </citation>
    <scope>NUCLEOTIDE SEQUENCE [LARGE SCALE GENOMIC DNA]</scope>
    <source>
        <strain evidence="5 6">DSM 16268</strain>
    </source>
</reference>
<dbReference type="Gene3D" id="1.10.1040.10">
    <property type="entry name" value="N-(1-d-carboxylethyl)-l-norvaline Dehydrogenase, domain 2"/>
    <property type="match status" value="1"/>
</dbReference>
<dbReference type="Proteomes" id="UP000523821">
    <property type="component" value="Unassembled WGS sequence"/>
</dbReference>
<evidence type="ECO:0000259" key="3">
    <source>
        <dbReference type="Pfam" id="PF00725"/>
    </source>
</evidence>
<comment type="similarity">
    <text evidence="1">Belongs to the 3-hydroxyacyl-CoA dehydrogenase family.</text>
</comment>
<dbReference type="PROSITE" id="PS00067">
    <property type="entry name" value="3HCDH"/>
    <property type="match status" value="1"/>
</dbReference>
<feature type="domain" description="3-hydroxyacyl-CoA dehydrogenase C-terminal" evidence="3">
    <location>
        <begin position="187"/>
        <end position="275"/>
    </location>
</feature>
<evidence type="ECO:0000256" key="1">
    <source>
        <dbReference type="ARBA" id="ARBA00009463"/>
    </source>
</evidence>
<dbReference type="Pfam" id="PF02737">
    <property type="entry name" value="3HCDH_N"/>
    <property type="match status" value="1"/>
</dbReference>
<dbReference type="AlphaFoldDB" id="A0A7W9FMK4"/>
<dbReference type="GO" id="GO:0006631">
    <property type="term" value="P:fatty acid metabolic process"/>
    <property type="evidence" value="ECO:0007669"/>
    <property type="project" value="InterPro"/>
</dbReference>
<proteinExistence type="inferred from homology"/>
<sequence length="316" mass="33822">MGAFRSIAIVGAGLVGSGWAIVFARSGASVSVYDADAAIRGSVLDRIEASLEEMRAVGLVEAVAPVLARITVADTLADAVRDADYVQESVFERTDVKTAISLEIDASMRPDAVVGSSSSGIPASAFTEGCRNRARFLIAHPVNPPHLVPLVELVPAPWTDPAIVPVLRAEMEAAGQVAIVVNREIEGFILNRLQGALLNEAWALYESGYASAADIDATVAHGLGLRWSFMGPFETIDLNAPGGVADYARRLGPLYHSVALDRTAPRPWSDDLVARVETERRALLPQADLAARRAWRDARLMRLVAHKRQTAKEAGP</sequence>
<dbReference type="PANTHER" id="PTHR48075">
    <property type="entry name" value="3-HYDROXYACYL-COA DEHYDROGENASE FAMILY PROTEIN"/>
    <property type="match status" value="1"/>
</dbReference>
<evidence type="ECO:0000256" key="2">
    <source>
        <dbReference type="ARBA" id="ARBA00023002"/>
    </source>
</evidence>
<dbReference type="SUPFAM" id="SSF48179">
    <property type="entry name" value="6-phosphogluconate dehydrogenase C-terminal domain-like"/>
    <property type="match status" value="1"/>
</dbReference>
<dbReference type="PANTHER" id="PTHR48075:SF1">
    <property type="entry name" value="LAMBDA-CRYSTALLIN HOMOLOG"/>
    <property type="match status" value="1"/>
</dbReference>
<dbReference type="InterPro" id="IPR008927">
    <property type="entry name" value="6-PGluconate_DH-like_C_sf"/>
</dbReference>
<gene>
    <name evidence="5" type="ORF">GGQ63_002505</name>
</gene>
<dbReference type="GO" id="GO:0050104">
    <property type="term" value="F:L-gulonate 3-dehydrogenase activity"/>
    <property type="evidence" value="ECO:0007669"/>
    <property type="project" value="TreeGrafter"/>
</dbReference>